<proteinExistence type="predicted"/>
<dbReference type="InterPro" id="IPR029039">
    <property type="entry name" value="Flavoprotein-like_sf"/>
</dbReference>
<organism evidence="2 3">
    <name type="scientific">Streptomyces roseicoloratus</name>
    <dbReference type="NCBI Taxonomy" id="2508722"/>
    <lineage>
        <taxon>Bacteria</taxon>
        <taxon>Bacillati</taxon>
        <taxon>Actinomycetota</taxon>
        <taxon>Actinomycetes</taxon>
        <taxon>Kitasatosporales</taxon>
        <taxon>Streptomycetaceae</taxon>
        <taxon>Streptomyces</taxon>
    </lineage>
</organism>
<dbReference type="EMBL" id="CP133762">
    <property type="protein sequence ID" value="WMX48578.1"/>
    <property type="molecule type" value="Genomic_DNA"/>
</dbReference>
<reference evidence="2 3" key="1">
    <citation type="submission" date="2023-09" db="EMBL/GenBank/DDBJ databases">
        <title>Complete genome of Streptomyces roseicoloratus T14.</title>
        <authorList>
            <person name="Bashizi T."/>
            <person name="Kim M.-J."/>
            <person name="Lee G."/>
            <person name="Tagele S.B."/>
            <person name="Shin J.-H."/>
        </authorList>
    </citation>
    <scope>NUCLEOTIDE SEQUENCE [LARGE SCALE GENOMIC DNA]</scope>
    <source>
        <strain evidence="2 3">T14</strain>
    </source>
</reference>
<feature type="domain" description="NADPH-dependent FMN reductase-like" evidence="1">
    <location>
        <begin position="1"/>
        <end position="141"/>
    </location>
</feature>
<evidence type="ECO:0000313" key="2">
    <source>
        <dbReference type="EMBL" id="WMX48578.1"/>
    </source>
</evidence>
<keyword evidence="2" id="KW-0560">Oxidoreductase</keyword>
<sequence>MKFVALSGSLRAGSLNTAVVRTVADLCLPPVSVTVYEGLGQLPFFNQDVESVCPPPEVMAFRELLASADAVLVSSPEYAHGTSGVLKNGLEWVVGGGELVDKPVAVVTASPSMTGGDRAQAWVKETLEVMGAKVLPESLPIPLAGAKITDGRVHDEATLAALKDVLAAMARAAKEQGAREE</sequence>
<dbReference type="SUPFAM" id="SSF52218">
    <property type="entry name" value="Flavoproteins"/>
    <property type="match status" value="1"/>
</dbReference>
<dbReference type="Proteomes" id="UP001250858">
    <property type="component" value="Chromosome"/>
</dbReference>
<evidence type="ECO:0000313" key="3">
    <source>
        <dbReference type="Proteomes" id="UP001250858"/>
    </source>
</evidence>
<dbReference type="PANTHER" id="PTHR30543">
    <property type="entry name" value="CHROMATE REDUCTASE"/>
    <property type="match status" value="1"/>
</dbReference>
<dbReference type="RefSeq" id="WP_128984847.1">
    <property type="nucleotide sequence ID" value="NZ_CP133762.1"/>
</dbReference>
<dbReference type="Pfam" id="PF03358">
    <property type="entry name" value="FMN_red"/>
    <property type="match status" value="1"/>
</dbReference>
<accession>A0ABY9S3S0</accession>
<dbReference type="EC" id="1.-.-.-" evidence="2"/>
<protein>
    <submittedName>
        <fullName evidence="2">NAD(P)H-dependent oxidoreductase</fullName>
        <ecNumber evidence="2">1.-.-.-</ecNumber>
    </submittedName>
</protein>
<dbReference type="Gene3D" id="3.40.50.360">
    <property type="match status" value="1"/>
</dbReference>
<keyword evidence="3" id="KW-1185">Reference proteome</keyword>
<dbReference type="GO" id="GO:0016491">
    <property type="term" value="F:oxidoreductase activity"/>
    <property type="evidence" value="ECO:0007669"/>
    <property type="project" value="UniProtKB-KW"/>
</dbReference>
<name>A0ABY9S3S0_9ACTN</name>
<dbReference type="InterPro" id="IPR050712">
    <property type="entry name" value="NAD(P)H-dep_reductase"/>
</dbReference>
<dbReference type="PANTHER" id="PTHR30543:SF21">
    <property type="entry name" value="NAD(P)H-DEPENDENT FMN REDUCTASE LOT6"/>
    <property type="match status" value="1"/>
</dbReference>
<gene>
    <name evidence="2" type="ORF">RGF97_32495</name>
</gene>
<dbReference type="InterPro" id="IPR005025">
    <property type="entry name" value="FMN_Rdtase-like_dom"/>
</dbReference>
<evidence type="ECO:0000259" key="1">
    <source>
        <dbReference type="Pfam" id="PF03358"/>
    </source>
</evidence>